<dbReference type="Pfam" id="PF00512">
    <property type="entry name" value="HisKA"/>
    <property type="match status" value="1"/>
</dbReference>
<feature type="domain" description="Histidine kinase" evidence="7">
    <location>
        <begin position="527"/>
        <end position="742"/>
    </location>
</feature>
<feature type="domain" description="PAS" evidence="8">
    <location>
        <begin position="382"/>
        <end position="426"/>
    </location>
</feature>
<evidence type="ECO:0000256" key="3">
    <source>
        <dbReference type="ARBA" id="ARBA00022553"/>
    </source>
</evidence>
<keyword evidence="4" id="KW-0808">Transferase</keyword>
<evidence type="ECO:0000256" key="4">
    <source>
        <dbReference type="ARBA" id="ARBA00022679"/>
    </source>
</evidence>
<dbReference type="Pfam" id="PF08447">
    <property type="entry name" value="PAS_3"/>
    <property type="match status" value="1"/>
</dbReference>
<dbReference type="EMBL" id="PDJZ01000025">
    <property type="protein sequence ID" value="RXJ82846.1"/>
    <property type="molecule type" value="Genomic_DNA"/>
</dbReference>
<dbReference type="Gene3D" id="1.10.287.130">
    <property type="match status" value="1"/>
</dbReference>
<protein>
    <recommendedName>
        <fullName evidence="2">histidine kinase</fullName>
        <ecNumber evidence="2">2.7.13.3</ecNumber>
    </recommendedName>
</protein>
<evidence type="ECO:0000259" key="9">
    <source>
        <dbReference type="PROSITE" id="PS50113"/>
    </source>
</evidence>
<dbReference type="PRINTS" id="PR00344">
    <property type="entry name" value="BCTRLSENSOR"/>
</dbReference>
<keyword evidence="5" id="KW-0418">Kinase</keyword>
<dbReference type="EC" id="2.7.13.3" evidence="2"/>
<dbReference type="GO" id="GO:0000155">
    <property type="term" value="F:phosphorelay sensor kinase activity"/>
    <property type="evidence" value="ECO:0007669"/>
    <property type="project" value="InterPro"/>
</dbReference>
<dbReference type="PANTHER" id="PTHR43304">
    <property type="entry name" value="PHYTOCHROME-LIKE PROTEIN CPH1"/>
    <property type="match status" value="1"/>
</dbReference>
<dbReference type="SUPFAM" id="SSF55874">
    <property type="entry name" value="ATPase domain of HSP90 chaperone/DNA topoisomerase II/histidine kinase"/>
    <property type="match status" value="1"/>
</dbReference>
<dbReference type="InterPro" id="IPR013655">
    <property type="entry name" value="PAS_fold_3"/>
</dbReference>
<dbReference type="InterPro" id="IPR004358">
    <property type="entry name" value="Sig_transdc_His_kin-like_C"/>
</dbReference>
<dbReference type="InterPro" id="IPR052162">
    <property type="entry name" value="Sensor_kinase/Photoreceptor"/>
</dbReference>
<evidence type="ECO:0000313" key="10">
    <source>
        <dbReference type="EMBL" id="RXJ82846.1"/>
    </source>
</evidence>
<evidence type="ECO:0000256" key="2">
    <source>
        <dbReference type="ARBA" id="ARBA00012438"/>
    </source>
</evidence>
<proteinExistence type="predicted"/>
<dbReference type="PROSITE" id="PS50113">
    <property type="entry name" value="PAC"/>
    <property type="match status" value="2"/>
</dbReference>
<dbReference type="CDD" id="cd00082">
    <property type="entry name" value="HisKA"/>
    <property type="match status" value="1"/>
</dbReference>
<dbReference type="InterPro" id="IPR003661">
    <property type="entry name" value="HisK_dim/P_dom"/>
</dbReference>
<keyword evidence="6" id="KW-1133">Transmembrane helix</keyword>
<gene>
    <name evidence="10" type="ORF">CRU90_12415</name>
</gene>
<dbReference type="CDD" id="cd00130">
    <property type="entry name" value="PAS"/>
    <property type="match status" value="2"/>
</dbReference>
<dbReference type="InterPro" id="IPR000700">
    <property type="entry name" value="PAS-assoc_C"/>
</dbReference>
<dbReference type="RefSeq" id="WP_128987592.1">
    <property type="nucleotide sequence ID" value="NZ_PDJZ01000025.1"/>
</dbReference>
<dbReference type="Gene3D" id="3.30.565.10">
    <property type="entry name" value="Histidine kinase-like ATPase, C-terminal domain"/>
    <property type="match status" value="1"/>
</dbReference>
<organism evidence="10 11">
    <name type="scientific">Arcobacter cloacae</name>
    <dbReference type="NCBI Taxonomy" id="1054034"/>
    <lineage>
        <taxon>Bacteria</taxon>
        <taxon>Pseudomonadati</taxon>
        <taxon>Campylobacterota</taxon>
        <taxon>Epsilonproteobacteria</taxon>
        <taxon>Campylobacterales</taxon>
        <taxon>Arcobacteraceae</taxon>
        <taxon>Arcobacter</taxon>
    </lineage>
</organism>
<dbReference type="PROSITE" id="PS50112">
    <property type="entry name" value="PAS"/>
    <property type="match status" value="1"/>
</dbReference>
<feature type="transmembrane region" description="Helical" evidence="6">
    <location>
        <begin position="219"/>
        <end position="237"/>
    </location>
</feature>
<evidence type="ECO:0000259" key="8">
    <source>
        <dbReference type="PROSITE" id="PS50112"/>
    </source>
</evidence>
<dbReference type="Pfam" id="PF13426">
    <property type="entry name" value="PAS_9"/>
    <property type="match status" value="1"/>
</dbReference>
<dbReference type="AlphaFoldDB" id="A0A4Q0ZGX1"/>
<dbReference type="InterPro" id="IPR005467">
    <property type="entry name" value="His_kinase_dom"/>
</dbReference>
<dbReference type="SMART" id="SM00387">
    <property type="entry name" value="HATPase_c"/>
    <property type="match status" value="1"/>
</dbReference>
<dbReference type="Proteomes" id="UP000290870">
    <property type="component" value="Unassembled WGS sequence"/>
</dbReference>
<dbReference type="InterPro" id="IPR036890">
    <property type="entry name" value="HATPase_C_sf"/>
</dbReference>
<dbReference type="NCBIfam" id="TIGR00229">
    <property type="entry name" value="sensory_box"/>
    <property type="match status" value="2"/>
</dbReference>
<dbReference type="InterPro" id="IPR021796">
    <property type="entry name" value="Tll0287-like_dom"/>
</dbReference>
<dbReference type="PANTHER" id="PTHR43304:SF1">
    <property type="entry name" value="PAC DOMAIN-CONTAINING PROTEIN"/>
    <property type="match status" value="1"/>
</dbReference>
<dbReference type="InterPro" id="IPR001610">
    <property type="entry name" value="PAC"/>
</dbReference>
<dbReference type="Pfam" id="PF11845">
    <property type="entry name" value="Tll0287-like"/>
    <property type="match status" value="1"/>
</dbReference>
<dbReference type="InterPro" id="IPR036097">
    <property type="entry name" value="HisK_dim/P_sf"/>
</dbReference>
<dbReference type="SUPFAM" id="SSF55785">
    <property type="entry name" value="PYP-like sensor domain (PAS domain)"/>
    <property type="match status" value="2"/>
</dbReference>
<accession>A0A4Q0ZGX1</accession>
<evidence type="ECO:0000256" key="1">
    <source>
        <dbReference type="ARBA" id="ARBA00000085"/>
    </source>
</evidence>
<comment type="caution">
    <text evidence="10">The sequence shown here is derived from an EMBL/GenBank/DDBJ whole genome shotgun (WGS) entry which is preliminary data.</text>
</comment>
<dbReference type="OrthoDB" id="9793144at2"/>
<dbReference type="SUPFAM" id="SSF47384">
    <property type="entry name" value="Homodimeric domain of signal transducing histidine kinase"/>
    <property type="match status" value="1"/>
</dbReference>
<dbReference type="SMART" id="SM00388">
    <property type="entry name" value="HisKA"/>
    <property type="match status" value="1"/>
</dbReference>
<evidence type="ECO:0000256" key="5">
    <source>
        <dbReference type="ARBA" id="ARBA00022777"/>
    </source>
</evidence>
<comment type="catalytic activity">
    <reaction evidence="1">
        <text>ATP + protein L-histidine = ADP + protein N-phospho-L-histidine.</text>
        <dbReference type="EC" id="2.7.13.3"/>
    </reaction>
</comment>
<dbReference type="InterPro" id="IPR000014">
    <property type="entry name" value="PAS"/>
</dbReference>
<evidence type="ECO:0000259" key="7">
    <source>
        <dbReference type="PROSITE" id="PS50109"/>
    </source>
</evidence>
<dbReference type="InterPro" id="IPR035965">
    <property type="entry name" value="PAS-like_dom_sf"/>
</dbReference>
<feature type="domain" description="PAC" evidence="9">
    <location>
        <begin position="333"/>
        <end position="385"/>
    </location>
</feature>
<keyword evidence="6" id="KW-0812">Transmembrane</keyword>
<dbReference type="Gene3D" id="3.30.450.20">
    <property type="entry name" value="PAS domain"/>
    <property type="match status" value="2"/>
</dbReference>
<reference evidence="10 11" key="1">
    <citation type="submission" date="2017-10" db="EMBL/GenBank/DDBJ databases">
        <title>Genomics of the genus Arcobacter.</title>
        <authorList>
            <person name="Perez-Cataluna A."/>
            <person name="Figueras M.J."/>
        </authorList>
    </citation>
    <scope>NUCLEOTIDE SEQUENCE [LARGE SCALE GENOMIC DNA]</scope>
    <source>
        <strain evidence="10 11">F26</strain>
    </source>
</reference>
<feature type="domain" description="PAC" evidence="9">
    <location>
        <begin position="453"/>
        <end position="507"/>
    </location>
</feature>
<keyword evidence="6" id="KW-0472">Membrane</keyword>
<feature type="transmembrane region" description="Helical" evidence="6">
    <location>
        <begin position="12"/>
        <end position="28"/>
    </location>
</feature>
<dbReference type="SMART" id="SM00086">
    <property type="entry name" value="PAC"/>
    <property type="match status" value="2"/>
</dbReference>
<sequence length="744" mass="87141">MNRLYKKNSILVVFFVLVLATIFMLVNYRTNVYKVNKEFIHKIVYEEAKNHFENLKVFRTWNAQFGGVYVKSDGKLEPNQYLANNHIFSKDGELLIRINPAWMTKQVAELINKNKNGKYKYKITSLKPLNPENFPDEFEKEALLFFEKNLKEDYYFTINKELNSFNFMGKLSVDKSCLQCHASQGYKEGEVRGGISISLPLDIYNLNEKKMEYYYKLQIFLIILVGILIYAFIFYIVNKFYKKHDELTLLKEKYKLMSDRYELAINSAKLGLWDWNLETNEIYFSNEWKAMLGYKDEEVENKLEVWDKNVHPLDKEKAYEDILNNQNKKTNHFENIHRLKHKDGSWVWILDRGKTIFDKNGKAVRMIGFHTNITKIKNLEMELSKLKKVIEHSPISIVITDINGNIEYVNPHFSKVSGYSVQEAIGVNPRVLKSEYTSSLEYKDLWETIINKKTWIGRFKNKAKDGTEFWESAIITPILDDKNEIINFLAIKQEITKEIYLKEEIKNKEEMMIAQSRHAAMGEMISMIAHQWRQPISVISMACNNILVDLELEMLDNEQLKDSAESMIEQTKYLSQTIEDFRNFFKPNKEKELINPKNIVDEALSIMSKSLENNDIVVSFVKIDEAEIFVFSRELLQVFLNLIKNAKEAFEDKNIENKIIEISIIKTNKRVKIEIYDNAGNIDDNIKDKIFDPYFSTKAEKTGTGLGLYMSKTIIEKHLNGELGFYNKNNGVVFYVDLASSKLK</sequence>
<dbReference type="InterPro" id="IPR003594">
    <property type="entry name" value="HATPase_dom"/>
</dbReference>
<dbReference type="SMART" id="SM00091">
    <property type="entry name" value="PAS"/>
    <property type="match status" value="2"/>
</dbReference>
<keyword evidence="3" id="KW-0597">Phosphoprotein</keyword>
<name>A0A4Q0ZGX1_9BACT</name>
<dbReference type="Pfam" id="PF02518">
    <property type="entry name" value="HATPase_c"/>
    <property type="match status" value="1"/>
</dbReference>
<dbReference type="PROSITE" id="PS50109">
    <property type="entry name" value="HIS_KIN"/>
    <property type="match status" value="1"/>
</dbReference>
<evidence type="ECO:0000313" key="11">
    <source>
        <dbReference type="Proteomes" id="UP000290870"/>
    </source>
</evidence>
<evidence type="ECO:0000256" key="6">
    <source>
        <dbReference type="SAM" id="Phobius"/>
    </source>
</evidence>